<reference evidence="3 6" key="2">
    <citation type="submission" date="2020-01" db="EMBL/GenBank/DDBJ databases">
        <title>Genome sequence of Arachis hypogaea, cultivar Shitouqi.</title>
        <authorList>
            <person name="Zhuang W."/>
            <person name="Chen H."/>
            <person name="Varshney R."/>
            <person name="Wang D."/>
            <person name="Ming R."/>
        </authorList>
    </citation>
    <scope>NUCLEOTIDE SEQUENCE [LARGE SCALE GENOMIC DNA]</scope>
    <source>
        <tissue evidence="3">Young leaf</tissue>
    </source>
</reference>
<dbReference type="EMBL" id="CP031001">
    <property type="protein sequence ID" value="QHN77197.1"/>
    <property type="molecule type" value="Genomic_DNA"/>
</dbReference>
<evidence type="ECO:0000313" key="4">
    <source>
        <dbReference type="EMBL" id="RYQ89777.1"/>
    </source>
</evidence>
<dbReference type="EMBL" id="SDMP01000019">
    <property type="protein sequence ID" value="RYQ89777.1"/>
    <property type="molecule type" value="Genomic_DNA"/>
</dbReference>
<dbReference type="AlphaFoldDB" id="A0A444XJD0"/>
<proteinExistence type="predicted"/>
<dbReference type="Proteomes" id="UP000464620">
    <property type="component" value="Chromosome B09"/>
</dbReference>
<dbReference type="Gramene" id="arahy.Tifrunner.gnm2.ann2.Ah19g200400.1">
    <property type="protein sequence ID" value="arahy.Tifrunner.gnm2.ann2.Ah19g200400.1-CDS-1"/>
    <property type="gene ID" value="arahy.Tifrunner.gnm2.ann2.Ah19g200400"/>
</dbReference>
<protein>
    <submittedName>
        <fullName evidence="4">Uncharacterized protein</fullName>
    </submittedName>
</protein>
<organism evidence="4 5">
    <name type="scientific">Arachis hypogaea</name>
    <name type="common">Peanut</name>
    <dbReference type="NCBI Taxonomy" id="3818"/>
    <lineage>
        <taxon>Eukaryota</taxon>
        <taxon>Viridiplantae</taxon>
        <taxon>Streptophyta</taxon>
        <taxon>Embryophyta</taxon>
        <taxon>Tracheophyta</taxon>
        <taxon>Spermatophyta</taxon>
        <taxon>Magnoliopsida</taxon>
        <taxon>eudicotyledons</taxon>
        <taxon>Gunneridae</taxon>
        <taxon>Pentapetalae</taxon>
        <taxon>rosids</taxon>
        <taxon>fabids</taxon>
        <taxon>Fabales</taxon>
        <taxon>Fabaceae</taxon>
        <taxon>Papilionoideae</taxon>
        <taxon>50 kb inversion clade</taxon>
        <taxon>dalbergioids sensu lato</taxon>
        <taxon>Dalbergieae</taxon>
        <taxon>Pterocarpus clade</taxon>
        <taxon>Arachis</taxon>
    </lineage>
</organism>
<evidence type="ECO:0000256" key="2">
    <source>
        <dbReference type="SAM" id="SignalP"/>
    </source>
</evidence>
<feature type="chain" id="PRO_5036113002" evidence="2">
    <location>
        <begin position="23"/>
        <end position="109"/>
    </location>
</feature>
<keyword evidence="5" id="KW-1185">Reference proteome</keyword>
<reference evidence="4 5" key="1">
    <citation type="submission" date="2019-01" db="EMBL/GenBank/DDBJ databases">
        <title>Sequencing of cultivated peanut Arachis hypogaea provides insights into genome evolution and oil improvement.</title>
        <authorList>
            <person name="Chen X."/>
        </authorList>
    </citation>
    <scope>NUCLEOTIDE SEQUENCE [LARGE SCALE GENOMIC DNA]</scope>
    <source>
        <strain evidence="5">cv. Fuhuasheng</strain>
        <strain evidence="4">GDAAS-fuhuasheng2018</strain>
        <tissue evidence="4">Leaves</tissue>
    </source>
</reference>
<name>A0A444XJD0_ARAHY</name>
<feature type="region of interest" description="Disordered" evidence="1">
    <location>
        <begin position="89"/>
        <end position="109"/>
    </location>
</feature>
<evidence type="ECO:0000313" key="5">
    <source>
        <dbReference type="Proteomes" id="UP000289738"/>
    </source>
</evidence>
<feature type="compositionally biased region" description="Pro residues" evidence="1">
    <location>
        <begin position="93"/>
        <end position="109"/>
    </location>
</feature>
<evidence type="ECO:0000313" key="6">
    <source>
        <dbReference type="Proteomes" id="UP000464620"/>
    </source>
</evidence>
<gene>
    <name evidence="4" type="ORF">Ahy_B09g096245</name>
    <name evidence="3" type="ORF">DS421_19g650550</name>
</gene>
<dbReference type="Proteomes" id="UP000289738">
    <property type="component" value="Chromosome B09"/>
</dbReference>
<evidence type="ECO:0000256" key="1">
    <source>
        <dbReference type="SAM" id="MobiDB-lite"/>
    </source>
</evidence>
<feature type="signal peptide" evidence="2">
    <location>
        <begin position="1"/>
        <end position="22"/>
    </location>
</feature>
<keyword evidence="2" id="KW-0732">Signal</keyword>
<evidence type="ECO:0000313" key="3">
    <source>
        <dbReference type="EMBL" id="QHN77197.1"/>
    </source>
</evidence>
<accession>A0A444XJD0</accession>
<sequence>MGQRVTKLMAVILAIIMVVALASEVEGGRKLKGDKGIMKKDDENMDQPQNFVGGMGAILPSPNGYTFTGVGFGPNGFCTFPGGCTPTTLPTITNPPPAFRLRIPPPPHI</sequence>